<dbReference type="EMBL" id="SRLO01000246">
    <property type="protein sequence ID" value="TNN64777.1"/>
    <property type="molecule type" value="Genomic_DNA"/>
</dbReference>
<sequence>MAQDNRAFTSMEQEMTNSLLIPLPCFSTTDIRSPLAACPAMMAQTTPEYPSRKLFSPATKKEEIPFIATPNT</sequence>
<keyword evidence="2" id="KW-1185">Reference proteome</keyword>
<comment type="caution">
    <text evidence="1">The sequence shown here is derived from an EMBL/GenBank/DDBJ whole genome shotgun (WGS) entry which is preliminary data.</text>
</comment>
<proteinExistence type="predicted"/>
<evidence type="ECO:0000313" key="2">
    <source>
        <dbReference type="Proteomes" id="UP000314294"/>
    </source>
</evidence>
<reference evidence="1 2" key="1">
    <citation type="submission" date="2019-03" db="EMBL/GenBank/DDBJ databases">
        <title>First draft genome of Liparis tanakae, snailfish: a comprehensive survey of snailfish specific genes.</title>
        <authorList>
            <person name="Kim W."/>
            <person name="Song I."/>
            <person name="Jeong J.-H."/>
            <person name="Kim D."/>
            <person name="Kim S."/>
            <person name="Ryu S."/>
            <person name="Song J.Y."/>
            <person name="Lee S.K."/>
        </authorList>
    </citation>
    <scope>NUCLEOTIDE SEQUENCE [LARGE SCALE GENOMIC DNA]</scope>
    <source>
        <tissue evidence="1">Muscle</tissue>
    </source>
</reference>
<evidence type="ECO:0000313" key="1">
    <source>
        <dbReference type="EMBL" id="TNN64777.1"/>
    </source>
</evidence>
<name>A0A4Z2HFX5_9TELE</name>
<accession>A0A4Z2HFX5</accession>
<dbReference type="Proteomes" id="UP000314294">
    <property type="component" value="Unassembled WGS sequence"/>
</dbReference>
<dbReference type="AlphaFoldDB" id="A0A4Z2HFX5"/>
<organism evidence="1 2">
    <name type="scientific">Liparis tanakae</name>
    <name type="common">Tanaka's snailfish</name>
    <dbReference type="NCBI Taxonomy" id="230148"/>
    <lineage>
        <taxon>Eukaryota</taxon>
        <taxon>Metazoa</taxon>
        <taxon>Chordata</taxon>
        <taxon>Craniata</taxon>
        <taxon>Vertebrata</taxon>
        <taxon>Euteleostomi</taxon>
        <taxon>Actinopterygii</taxon>
        <taxon>Neopterygii</taxon>
        <taxon>Teleostei</taxon>
        <taxon>Neoteleostei</taxon>
        <taxon>Acanthomorphata</taxon>
        <taxon>Eupercaria</taxon>
        <taxon>Perciformes</taxon>
        <taxon>Cottioidei</taxon>
        <taxon>Cottales</taxon>
        <taxon>Liparidae</taxon>
        <taxon>Liparis</taxon>
    </lineage>
</organism>
<gene>
    <name evidence="1" type="ORF">EYF80_024972</name>
</gene>
<protein>
    <submittedName>
        <fullName evidence="1">Uncharacterized protein</fullName>
    </submittedName>
</protein>